<organism evidence="2 3">
    <name type="scientific">Ornithinibacillus caprae</name>
    <dbReference type="NCBI Taxonomy" id="2678566"/>
    <lineage>
        <taxon>Bacteria</taxon>
        <taxon>Bacillati</taxon>
        <taxon>Bacillota</taxon>
        <taxon>Bacilli</taxon>
        <taxon>Bacillales</taxon>
        <taxon>Bacillaceae</taxon>
        <taxon>Ornithinibacillus</taxon>
    </lineage>
</organism>
<evidence type="ECO:0000313" key="3">
    <source>
        <dbReference type="Proteomes" id="UP000469125"/>
    </source>
</evidence>
<accession>A0A6N8FLV6</accession>
<dbReference type="AlphaFoldDB" id="A0A6N8FLV6"/>
<dbReference type="EMBL" id="WOCA01000025">
    <property type="protein sequence ID" value="MUK90620.1"/>
    <property type="molecule type" value="Genomic_DNA"/>
</dbReference>
<dbReference type="SUPFAM" id="SSF54593">
    <property type="entry name" value="Glyoxalase/Bleomycin resistance protein/Dihydroxybiphenyl dioxygenase"/>
    <property type="match status" value="1"/>
</dbReference>
<sequence>MKENETLEVKSRNVHPIRNKVGGVFMHVSNMEQSINWYHKLFGMSERSASTEKVHSITMDGGSDFVLDQNGFDSGLPTEDRAILMFDSPDVRAAYRFVKDSGIEIVEDIMDFPGMSFFTFRDPDDNLLMVCGDPGSDDDKEEELSITAQQEISYDAGGTRLVVTKEATHSNITPNGLELTGNARTETTYETPLRIETTVRIDKGSLYLTFSRHGLVALNFGNSPEVQEKGYGNDLYIVNPKLNKHFTFHDKGSIPIGQWAHVEWTINERSMEIHVDGKLFHRQDGYFGNLVGQAGIAGVMGKTTVKSFHVETLTDQEKTADLSVKRGEVEEDRLVADTACHAVTTSEGLWLSCDERWGYASTDNTYSVPFSLKTDIHSFTRSVVLYGGHSARIKWSSEGNLCFTDPITKEEIWVQNAELPYDSFASIEWKMDADKTSITVDGNTILERKGNYASCRFKLGIGADVGSAVTVKSVHIN</sequence>
<proteinExistence type="predicted"/>
<comment type="caution">
    <text evidence="2">The sequence shown here is derived from an EMBL/GenBank/DDBJ whole genome shotgun (WGS) entry which is preliminary data.</text>
</comment>
<evidence type="ECO:0000259" key="1">
    <source>
        <dbReference type="PROSITE" id="PS51819"/>
    </source>
</evidence>
<dbReference type="InterPro" id="IPR004360">
    <property type="entry name" value="Glyas_Fos-R_dOase_dom"/>
</dbReference>
<dbReference type="InterPro" id="IPR029068">
    <property type="entry name" value="Glyas_Bleomycin-R_OHBP_Dase"/>
</dbReference>
<name>A0A6N8FLV6_9BACI</name>
<keyword evidence="3" id="KW-1185">Reference proteome</keyword>
<dbReference type="Proteomes" id="UP000469125">
    <property type="component" value="Unassembled WGS sequence"/>
</dbReference>
<feature type="domain" description="VOC" evidence="1">
    <location>
        <begin position="20"/>
        <end position="133"/>
    </location>
</feature>
<gene>
    <name evidence="2" type="ORF">GMD78_19875</name>
</gene>
<dbReference type="RefSeq" id="WP_155671586.1">
    <property type="nucleotide sequence ID" value="NZ_WOCA01000025.1"/>
</dbReference>
<dbReference type="InterPro" id="IPR037523">
    <property type="entry name" value="VOC_core"/>
</dbReference>
<protein>
    <recommendedName>
        <fullName evidence="1">VOC domain-containing protein</fullName>
    </recommendedName>
</protein>
<evidence type="ECO:0000313" key="2">
    <source>
        <dbReference type="EMBL" id="MUK90620.1"/>
    </source>
</evidence>
<reference evidence="2 3" key="1">
    <citation type="submission" date="2019-11" db="EMBL/GenBank/DDBJ databases">
        <authorList>
            <person name="Li X."/>
        </authorList>
    </citation>
    <scope>NUCLEOTIDE SEQUENCE [LARGE SCALE GENOMIC DNA]</scope>
    <source>
        <strain evidence="2 3">L9</strain>
    </source>
</reference>
<dbReference type="PROSITE" id="PS51819">
    <property type="entry name" value="VOC"/>
    <property type="match status" value="1"/>
</dbReference>
<dbReference type="Pfam" id="PF00903">
    <property type="entry name" value="Glyoxalase"/>
    <property type="match status" value="1"/>
</dbReference>
<dbReference type="Gene3D" id="3.10.180.10">
    <property type="entry name" value="2,3-Dihydroxybiphenyl 1,2-Dioxygenase, domain 1"/>
    <property type="match status" value="1"/>
</dbReference>